<dbReference type="PANTHER" id="PTHR42776">
    <property type="entry name" value="SERINE PEPTIDASE S9 FAMILY MEMBER"/>
    <property type="match status" value="1"/>
</dbReference>
<keyword evidence="1" id="KW-0378">Hydrolase</keyword>
<reference evidence="4" key="1">
    <citation type="journal article" date="2019" name="Int. J. Syst. Evol. Microbiol.">
        <title>The Global Catalogue of Microorganisms (GCM) 10K type strain sequencing project: providing services to taxonomists for standard genome sequencing and annotation.</title>
        <authorList>
            <consortium name="The Broad Institute Genomics Platform"/>
            <consortium name="The Broad Institute Genome Sequencing Center for Infectious Disease"/>
            <person name="Wu L."/>
            <person name="Ma J."/>
        </authorList>
    </citation>
    <scope>NUCLEOTIDE SEQUENCE [LARGE SCALE GENOMIC DNA]</scope>
    <source>
        <strain evidence="4">CGMCC 1.10130</strain>
    </source>
</reference>
<dbReference type="PANTHER" id="PTHR42776:SF27">
    <property type="entry name" value="DIPEPTIDYL PEPTIDASE FAMILY MEMBER 6"/>
    <property type="match status" value="1"/>
</dbReference>
<organism evidence="3 4">
    <name type="scientific">Neiella marina</name>
    <dbReference type="NCBI Taxonomy" id="508461"/>
    <lineage>
        <taxon>Bacteria</taxon>
        <taxon>Pseudomonadati</taxon>
        <taxon>Pseudomonadota</taxon>
        <taxon>Gammaproteobacteria</taxon>
        <taxon>Alteromonadales</taxon>
        <taxon>Echinimonadaceae</taxon>
        <taxon>Neiella</taxon>
    </lineage>
</organism>
<evidence type="ECO:0000259" key="2">
    <source>
        <dbReference type="Pfam" id="PF00326"/>
    </source>
</evidence>
<evidence type="ECO:0000256" key="1">
    <source>
        <dbReference type="ARBA" id="ARBA00022801"/>
    </source>
</evidence>
<comment type="caution">
    <text evidence="3">The sequence shown here is derived from an EMBL/GenBank/DDBJ whole genome shotgun (WGS) entry which is preliminary data.</text>
</comment>
<dbReference type="EMBL" id="BMDX01000026">
    <property type="protein sequence ID" value="GGA88948.1"/>
    <property type="molecule type" value="Genomic_DNA"/>
</dbReference>
<dbReference type="OrthoDB" id="4269629at2"/>
<dbReference type="SUPFAM" id="SSF53474">
    <property type="entry name" value="alpha/beta-Hydrolases"/>
    <property type="match status" value="1"/>
</dbReference>
<feature type="domain" description="Peptidase S9 prolyl oligopeptidase catalytic" evidence="2">
    <location>
        <begin position="7"/>
        <end position="87"/>
    </location>
</feature>
<keyword evidence="4" id="KW-1185">Reference proteome</keyword>
<proteinExistence type="predicted"/>
<dbReference type="InterPro" id="IPR001375">
    <property type="entry name" value="Peptidase_S9_cat"/>
</dbReference>
<sequence>MSDDFLESISPLHHAKAFQAPVLLIHGEIDKVVPLEQSEDMADKLEDNDKEFEFVELDDEGHSLRKTKSKLATLKAVDKFLHKHLKKSA</sequence>
<dbReference type="Gene3D" id="3.40.50.1820">
    <property type="entry name" value="alpha/beta hydrolase"/>
    <property type="match status" value="1"/>
</dbReference>
<gene>
    <name evidence="3" type="ORF">GCM10011369_33870</name>
</gene>
<dbReference type="GO" id="GO:0004252">
    <property type="term" value="F:serine-type endopeptidase activity"/>
    <property type="evidence" value="ECO:0007669"/>
    <property type="project" value="TreeGrafter"/>
</dbReference>
<evidence type="ECO:0000313" key="4">
    <source>
        <dbReference type="Proteomes" id="UP000619743"/>
    </source>
</evidence>
<name>A0A8J2XRG9_9GAMM</name>
<evidence type="ECO:0000313" key="3">
    <source>
        <dbReference type="EMBL" id="GGA88948.1"/>
    </source>
</evidence>
<protein>
    <recommendedName>
        <fullName evidence="2">Peptidase S9 prolyl oligopeptidase catalytic domain-containing protein</fullName>
    </recommendedName>
</protein>
<dbReference type="AlphaFoldDB" id="A0A8J2XRG9"/>
<dbReference type="Pfam" id="PF00326">
    <property type="entry name" value="Peptidase_S9"/>
    <property type="match status" value="1"/>
</dbReference>
<dbReference type="InterPro" id="IPR029058">
    <property type="entry name" value="AB_hydrolase_fold"/>
</dbReference>
<accession>A0A8J2XRG9</accession>
<dbReference type="GO" id="GO:0006508">
    <property type="term" value="P:proteolysis"/>
    <property type="evidence" value="ECO:0007669"/>
    <property type="project" value="InterPro"/>
</dbReference>
<dbReference type="Proteomes" id="UP000619743">
    <property type="component" value="Unassembled WGS sequence"/>
</dbReference>